<name>A0A8T2WJT0_POPDE</name>
<keyword evidence="8" id="KW-1185">Reference proteome</keyword>
<feature type="chain" id="PRO_5035738847" description="GPI-anchor transamidase" evidence="6">
    <location>
        <begin position="20"/>
        <end position="441"/>
    </location>
</feature>
<dbReference type="GO" id="GO:0042765">
    <property type="term" value="C:GPI-anchor transamidase complex"/>
    <property type="evidence" value="ECO:0007669"/>
    <property type="project" value="InterPro"/>
</dbReference>
<dbReference type="GO" id="GO:0006506">
    <property type="term" value="P:GPI anchor biosynthetic process"/>
    <property type="evidence" value="ECO:0007669"/>
    <property type="project" value="UniProtKB-KW"/>
</dbReference>
<dbReference type="AlphaFoldDB" id="A0A8T2WJT0"/>
<evidence type="ECO:0008006" key="9">
    <source>
        <dbReference type="Google" id="ProtNLM"/>
    </source>
</evidence>
<proteinExistence type="inferred from homology"/>
<protein>
    <recommendedName>
        <fullName evidence="9">GPI-anchor transamidase</fullName>
    </recommendedName>
</protein>
<evidence type="ECO:0000256" key="1">
    <source>
        <dbReference type="ARBA" id="ARBA00004687"/>
    </source>
</evidence>
<dbReference type="PANTHER" id="PTHR48067">
    <property type="entry name" value="GPI-ANCHOR TRANSAMIDASE"/>
    <property type="match status" value="1"/>
</dbReference>
<dbReference type="Proteomes" id="UP000807159">
    <property type="component" value="Chromosome 19"/>
</dbReference>
<feature type="active site" description="Nucleophile" evidence="5">
    <location>
        <position position="191"/>
    </location>
</feature>
<evidence type="ECO:0000256" key="4">
    <source>
        <dbReference type="ARBA" id="ARBA00022729"/>
    </source>
</evidence>
<feature type="active site" evidence="5">
    <location>
        <position position="149"/>
    </location>
</feature>
<dbReference type="Pfam" id="PF01650">
    <property type="entry name" value="Peptidase_C13"/>
    <property type="match status" value="1"/>
</dbReference>
<dbReference type="PRINTS" id="PR00776">
    <property type="entry name" value="HEMOGLOBNASE"/>
</dbReference>
<dbReference type="PIRSF" id="PIRSF500138">
    <property type="entry name" value="GPI8"/>
    <property type="match status" value="1"/>
</dbReference>
<dbReference type="GO" id="GO:0003923">
    <property type="term" value="F:GPI-anchor transamidase activity"/>
    <property type="evidence" value="ECO:0007669"/>
    <property type="project" value="InterPro"/>
</dbReference>
<dbReference type="PANTHER" id="PTHR48067:SF1">
    <property type="entry name" value="GPI-ANCHOR TRANSAMIDASE"/>
    <property type="match status" value="1"/>
</dbReference>
<organism evidence="7 8">
    <name type="scientific">Populus deltoides</name>
    <name type="common">Eastern poplar</name>
    <name type="synonym">Eastern cottonwood</name>
    <dbReference type="NCBI Taxonomy" id="3696"/>
    <lineage>
        <taxon>Eukaryota</taxon>
        <taxon>Viridiplantae</taxon>
        <taxon>Streptophyta</taxon>
        <taxon>Embryophyta</taxon>
        <taxon>Tracheophyta</taxon>
        <taxon>Spermatophyta</taxon>
        <taxon>Magnoliopsida</taxon>
        <taxon>eudicotyledons</taxon>
        <taxon>Gunneridae</taxon>
        <taxon>Pentapetalae</taxon>
        <taxon>rosids</taxon>
        <taxon>fabids</taxon>
        <taxon>Malpighiales</taxon>
        <taxon>Salicaceae</taxon>
        <taxon>Saliceae</taxon>
        <taxon>Populus</taxon>
    </lineage>
</organism>
<evidence type="ECO:0000256" key="5">
    <source>
        <dbReference type="PIRSR" id="PIRSR019663-1"/>
    </source>
</evidence>
<dbReference type="InterPro" id="IPR028361">
    <property type="entry name" value="GPI_transamidase"/>
</dbReference>
<keyword evidence="3" id="KW-0337">GPI-anchor biosynthesis</keyword>
<comment type="similarity">
    <text evidence="2">Belongs to the peptidase C13 family.</text>
</comment>
<evidence type="ECO:0000256" key="6">
    <source>
        <dbReference type="SAM" id="SignalP"/>
    </source>
</evidence>
<sequence>MSIFLFLFLHNAIAYSSHSSSADTTMHTNNWAVLVCTSRFWFNYRHMANTLSLYRTVKRLGIPDERIILMLADDMACNARNKYPAQVFNNENHRLNLYGDNVEVDYRGYEVTVENFLRVLTGRHETAVPRSKRLLSDEGSHILLYMTGHGGDEFLKFQDSEELQSHDLADAVKQMKEKRRFKELLIMVDTCQAATLFNQLHSPGVLAIGSSMKGENSYSHHLDSDVGVSVVDRFTFYTLAFFERLNMYDNASLSSLFTSYDPNTLMSTAYYRTDLYRRHLDEVPVTNFFGSVMETIHTDSAYRAVPRKMSKRAGINMAVEKSVQHDDRRTLIDSNVQDPTSHMKTKDQNCPFTRTMNTFFDKVERIEHPDSLPKHRWFEWSSPMAIVVGSKSRVQTPAPTFITVHGDPGFSSMVGTVRVPCLVSVGRLGLAGIDVRESIGF</sequence>
<dbReference type="Gene3D" id="3.40.50.1460">
    <property type="match status" value="1"/>
</dbReference>
<gene>
    <name evidence="7" type="ORF">H0E87_031079</name>
</gene>
<dbReference type="GO" id="GO:0006508">
    <property type="term" value="P:proteolysis"/>
    <property type="evidence" value="ECO:0007669"/>
    <property type="project" value="InterPro"/>
</dbReference>
<evidence type="ECO:0000256" key="3">
    <source>
        <dbReference type="ARBA" id="ARBA00022502"/>
    </source>
</evidence>
<comment type="caution">
    <text evidence="7">The sequence shown here is derived from an EMBL/GenBank/DDBJ whole genome shotgun (WGS) entry which is preliminary data.</text>
</comment>
<evidence type="ECO:0000256" key="2">
    <source>
        <dbReference type="ARBA" id="ARBA00009941"/>
    </source>
</evidence>
<dbReference type="EMBL" id="JACEGQ020000019">
    <property type="protein sequence ID" value="KAH8481030.1"/>
    <property type="molecule type" value="Genomic_DNA"/>
</dbReference>
<reference evidence="7" key="1">
    <citation type="journal article" date="2021" name="J. Hered.">
        <title>Genome Assembly of Salicaceae Populus deltoides (Eastern Cottonwood) I-69 Based on Nanopore Sequencing and Hi-C Technologies.</title>
        <authorList>
            <person name="Bai S."/>
            <person name="Wu H."/>
            <person name="Zhang J."/>
            <person name="Pan Z."/>
            <person name="Zhao W."/>
            <person name="Li Z."/>
            <person name="Tong C."/>
        </authorList>
    </citation>
    <scope>NUCLEOTIDE SEQUENCE</scope>
    <source>
        <tissue evidence="7">Leaf</tissue>
    </source>
</reference>
<evidence type="ECO:0000313" key="8">
    <source>
        <dbReference type="Proteomes" id="UP000807159"/>
    </source>
</evidence>
<dbReference type="FunFam" id="3.40.50.1460:FF:000010">
    <property type="entry name" value="putative GPI-anchor transamidase"/>
    <property type="match status" value="1"/>
</dbReference>
<evidence type="ECO:0000313" key="7">
    <source>
        <dbReference type="EMBL" id="KAH8481030.1"/>
    </source>
</evidence>
<comment type="pathway">
    <text evidence="1">Glycolipid biosynthesis; glycosylphosphatidylinositol-anchor biosynthesis.</text>
</comment>
<feature type="signal peptide" evidence="6">
    <location>
        <begin position="1"/>
        <end position="19"/>
    </location>
</feature>
<keyword evidence="4 6" id="KW-0732">Signal</keyword>
<dbReference type="InterPro" id="IPR001096">
    <property type="entry name" value="Peptidase_C13"/>
</dbReference>
<accession>A0A8T2WJT0</accession>
<dbReference type="GO" id="GO:0016255">
    <property type="term" value="P:attachment of GPI anchor to protein"/>
    <property type="evidence" value="ECO:0007669"/>
    <property type="project" value="InterPro"/>
</dbReference>
<dbReference type="PIRSF" id="PIRSF019663">
    <property type="entry name" value="Legumain"/>
    <property type="match status" value="1"/>
</dbReference>